<protein>
    <submittedName>
        <fullName evidence="1">Uncharacterized protein</fullName>
    </submittedName>
</protein>
<evidence type="ECO:0000313" key="1">
    <source>
        <dbReference type="EMBL" id="QHS92916.1"/>
    </source>
</evidence>
<accession>A0A6C0BL50</accession>
<dbReference type="EMBL" id="MN739193">
    <property type="protein sequence ID" value="QHS92916.1"/>
    <property type="molecule type" value="Genomic_DNA"/>
</dbReference>
<sequence length="282" mass="31896">MNLLPQEILLNITEYGQSPPNLSKEYLCQALRNIHPNMNLSSELLITSLLAMISKDHRTLLLQIHDMISQGKGLITFNDNSQDQVCIDHIYECFNEYHSLLKDRAEYEIFTSRVIIGIPNVTGKVLRRIYNVLVRMHNSTDTPEFISGILNDTVSDSMIDMNIASNITGYGDLVDRLLKLDPDYNLSRLLTIASRRMKESSICGLSSVHSLGIISISIVSMILGPRVIMIVPNDCDIAALSKFVKDKWDRDITTNKHNITWITFSSSYIGREVMSSLVRMSN</sequence>
<proteinExistence type="predicted"/>
<organism evidence="1">
    <name type="scientific">viral metagenome</name>
    <dbReference type="NCBI Taxonomy" id="1070528"/>
    <lineage>
        <taxon>unclassified sequences</taxon>
        <taxon>metagenomes</taxon>
        <taxon>organismal metagenomes</taxon>
    </lineage>
</organism>
<name>A0A6C0BL50_9ZZZZ</name>
<dbReference type="AlphaFoldDB" id="A0A6C0BL50"/>
<reference evidence="1" key="1">
    <citation type="journal article" date="2020" name="Nature">
        <title>Giant virus diversity and host interactions through global metagenomics.</title>
        <authorList>
            <person name="Schulz F."/>
            <person name="Roux S."/>
            <person name="Paez-Espino D."/>
            <person name="Jungbluth S."/>
            <person name="Walsh D.A."/>
            <person name="Denef V.J."/>
            <person name="McMahon K.D."/>
            <person name="Konstantinidis K.T."/>
            <person name="Eloe-Fadrosh E.A."/>
            <person name="Kyrpides N.C."/>
            <person name="Woyke T."/>
        </authorList>
    </citation>
    <scope>NUCLEOTIDE SEQUENCE</scope>
    <source>
        <strain evidence="1">GVMAG-M-3300017651-5</strain>
    </source>
</reference>